<dbReference type="EMBL" id="SJPX01000006">
    <property type="protein sequence ID" value="TWU47093.1"/>
    <property type="molecule type" value="Genomic_DNA"/>
</dbReference>
<comment type="caution">
    <text evidence="1">The sequence shown here is derived from an EMBL/GenBank/DDBJ whole genome shotgun (WGS) entry which is preliminary data.</text>
</comment>
<sequence length="53" mass="5858">MGRDGPLPRRSNNDLYGEAFLSEIGSVGRAFRKILGKMRGIDHLSPREAVQTS</sequence>
<proteinExistence type="predicted"/>
<dbReference type="AlphaFoldDB" id="A0A5C6EBF6"/>
<organism evidence="1 2">
    <name type="scientific">Rubripirellula reticaptiva</name>
    <dbReference type="NCBI Taxonomy" id="2528013"/>
    <lineage>
        <taxon>Bacteria</taxon>
        <taxon>Pseudomonadati</taxon>
        <taxon>Planctomycetota</taxon>
        <taxon>Planctomycetia</taxon>
        <taxon>Pirellulales</taxon>
        <taxon>Pirellulaceae</taxon>
        <taxon>Rubripirellula</taxon>
    </lineage>
</organism>
<keyword evidence="2" id="KW-1185">Reference proteome</keyword>
<evidence type="ECO:0000313" key="2">
    <source>
        <dbReference type="Proteomes" id="UP000317977"/>
    </source>
</evidence>
<reference evidence="1 2" key="1">
    <citation type="submission" date="2019-02" db="EMBL/GenBank/DDBJ databases">
        <title>Deep-cultivation of Planctomycetes and their phenomic and genomic characterization uncovers novel biology.</title>
        <authorList>
            <person name="Wiegand S."/>
            <person name="Jogler M."/>
            <person name="Boedeker C."/>
            <person name="Pinto D."/>
            <person name="Vollmers J."/>
            <person name="Rivas-Marin E."/>
            <person name="Kohn T."/>
            <person name="Peeters S.H."/>
            <person name="Heuer A."/>
            <person name="Rast P."/>
            <person name="Oberbeckmann S."/>
            <person name="Bunk B."/>
            <person name="Jeske O."/>
            <person name="Meyerdierks A."/>
            <person name="Storesund J.E."/>
            <person name="Kallscheuer N."/>
            <person name="Luecker S."/>
            <person name="Lage O.M."/>
            <person name="Pohl T."/>
            <person name="Merkel B.J."/>
            <person name="Hornburger P."/>
            <person name="Mueller R.-W."/>
            <person name="Bruemmer F."/>
            <person name="Labrenz M."/>
            <person name="Spormann A.M."/>
            <person name="Op Den Camp H."/>
            <person name="Overmann J."/>
            <person name="Amann R."/>
            <person name="Jetten M.S.M."/>
            <person name="Mascher T."/>
            <person name="Medema M.H."/>
            <person name="Devos D.P."/>
            <person name="Kaster A.-K."/>
            <person name="Ovreas L."/>
            <person name="Rohde M."/>
            <person name="Galperin M.Y."/>
            <person name="Jogler C."/>
        </authorList>
    </citation>
    <scope>NUCLEOTIDE SEQUENCE [LARGE SCALE GENOMIC DNA]</scope>
    <source>
        <strain evidence="1 2">Poly59</strain>
    </source>
</reference>
<gene>
    <name evidence="1" type="ORF">Poly59_60670</name>
</gene>
<protein>
    <submittedName>
        <fullName evidence="1">Uncharacterized protein</fullName>
    </submittedName>
</protein>
<dbReference type="Proteomes" id="UP000317977">
    <property type="component" value="Unassembled WGS sequence"/>
</dbReference>
<name>A0A5C6EBF6_9BACT</name>
<accession>A0A5C6EBF6</accession>
<evidence type="ECO:0000313" key="1">
    <source>
        <dbReference type="EMBL" id="TWU47093.1"/>
    </source>
</evidence>